<dbReference type="EMBL" id="CP127294">
    <property type="protein sequence ID" value="WIX77653.1"/>
    <property type="molecule type" value="Genomic_DNA"/>
</dbReference>
<dbReference type="CDD" id="cd02933">
    <property type="entry name" value="OYE_like_FMN"/>
    <property type="match status" value="1"/>
</dbReference>
<dbReference type="GO" id="GO:0005829">
    <property type="term" value="C:cytosol"/>
    <property type="evidence" value="ECO:0007669"/>
    <property type="project" value="TreeGrafter"/>
</dbReference>
<dbReference type="KEGG" id="acab:QRX50_40650"/>
<keyword evidence="3" id="KW-1185">Reference proteome</keyword>
<evidence type="ECO:0000313" key="2">
    <source>
        <dbReference type="EMBL" id="WIX77653.1"/>
    </source>
</evidence>
<dbReference type="GO" id="GO:0016491">
    <property type="term" value="F:oxidoreductase activity"/>
    <property type="evidence" value="ECO:0007669"/>
    <property type="project" value="InterPro"/>
</dbReference>
<feature type="domain" description="NADH:flavin oxidoreductase/NADH oxidase N-terminal" evidence="1">
    <location>
        <begin position="3"/>
        <end position="329"/>
    </location>
</feature>
<sequence length="351" mass="36766">MPDLWSPVDVGRMRLRHRLALSPMMRNRALPDGSPTPLDAEYFAQRASLGLLITGGTQPSADGQGFLLSHGCHTDAHIAGWQQVTKAVHDAGGHLFVQLMHAGRVAHPDNTPHGRAPVAPSAVAAGVGIHTPSGNQQVPPPRELSTEEVCATVEDFRRAAAAAIEAGADGVEVHGANGFLVQQFLSANANHRTDAYGGSVAGRTRFALEVTEAVAAEIGADRTAVRLSPGLRGFGIDEGETGPATYTHLVRALAGLDLAFLHLTHHGDEALLTELRTVFPGPLLLTRPGATIEERAADVETGLADLVTLGRLALANPDVVTRLRTGAALNTPDPATFYGGGAEGYTDYPAL</sequence>
<accession>A0A9Y2IFY5</accession>
<dbReference type="SUPFAM" id="SSF51395">
    <property type="entry name" value="FMN-linked oxidoreductases"/>
    <property type="match status" value="1"/>
</dbReference>
<evidence type="ECO:0000313" key="3">
    <source>
        <dbReference type="Proteomes" id="UP001236014"/>
    </source>
</evidence>
<dbReference type="InterPro" id="IPR045247">
    <property type="entry name" value="Oye-like"/>
</dbReference>
<proteinExistence type="predicted"/>
<dbReference type="InterPro" id="IPR013785">
    <property type="entry name" value="Aldolase_TIM"/>
</dbReference>
<dbReference type="Gene3D" id="3.20.20.70">
    <property type="entry name" value="Aldolase class I"/>
    <property type="match status" value="1"/>
</dbReference>
<name>A0A9Y2IFY5_9PSEU</name>
<dbReference type="Pfam" id="PF00724">
    <property type="entry name" value="Oxidored_FMN"/>
    <property type="match status" value="1"/>
</dbReference>
<dbReference type="InterPro" id="IPR001155">
    <property type="entry name" value="OxRdtase_FMN_N"/>
</dbReference>
<evidence type="ECO:0000259" key="1">
    <source>
        <dbReference type="Pfam" id="PF00724"/>
    </source>
</evidence>
<dbReference type="GO" id="GO:0010181">
    <property type="term" value="F:FMN binding"/>
    <property type="evidence" value="ECO:0007669"/>
    <property type="project" value="InterPro"/>
</dbReference>
<dbReference type="RefSeq" id="WP_285968393.1">
    <property type="nucleotide sequence ID" value="NZ_CP127294.1"/>
</dbReference>
<dbReference type="AlphaFoldDB" id="A0A9Y2IFY5"/>
<dbReference type="Proteomes" id="UP001236014">
    <property type="component" value="Chromosome"/>
</dbReference>
<dbReference type="PANTHER" id="PTHR22893">
    <property type="entry name" value="NADH OXIDOREDUCTASE-RELATED"/>
    <property type="match status" value="1"/>
</dbReference>
<protein>
    <submittedName>
        <fullName evidence="2">Alkene reductase</fullName>
    </submittedName>
</protein>
<dbReference type="PANTHER" id="PTHR22893:SF91">
    <property type="entry name" value="NADPH DEHYDROGENASE 2-RELATED"/>
    <property type="match status" value="1"/>
</dbReference>
<organism evidence="2 3">
    <name type="scientific">Amycolatopsis carbonis</name>
    <dbReference type="NCBI Taxonomy" id="715471"/>
    <lineage>
        <taxon>Bacteria</taxon>
        <taxon>Bacillati</taxon>
        <taxon>Actinomycetota</taxon>
        <taxon>Actinomycetes</taxon>
        <taxon>Pseudonocardiales</taxon>
        <taxon>Pseudonocardiaceae</taxon>
        <taxon>Amycolatopsis</taxon>
    </lineage>
</organism>
<reference evidence="2 3" key="1">
    <citation type="submission" date="2023-06" db="EMBL/GenBank/DDBJ databases">
        <authorList>
            <person name="Oyuntsetseg B."/>
            <person name="Kim S.B."/>
        </authorList>
    </citation>
    <scope>NUCLEOTIDE SEQUENCE [LARGE SCALE GENOMIC DNA]</scope>
    <source>
        <strain evidence="2 3">2-15</strain>
    </source>
</reference>
<gene>
    <name evidence="2" type="ORF">QRX50_40650</name>
</gene>